<evidence type="ECO:0000256" key="1">
    <source>
        <dbReference type="ARBA" id="ARBA00023239"/>
    </source>
</evidence>
<dbReference type="PANTHER" id="PTHR21240:SF30">
    <property type="entry name" value="AMIDOHYDROLASE-RELATED DOMAIN-CONTAINING PROTEIN-RELATED"/>
    <property type="match status" value="1"/>
</dbReference>
<reference evidence="3" key="1">
    <citation type="submission" date="2023-01" db="EMBL/GenBank/DDBJ databases">
        <title>Comparative Genomic Analysis of the Clinically-Derived Winkia Strain NY0527 Provides Evidence into the Taxonomic Reassignment of Winkia neuii and Characterizes Their Virulence Traits.</title>
        <authorList>
            <person name="Cai X."/>
            <person name="Peng Y."/>
            <person name="Li M."/>
            <person name="Qiu Y."/>
            <person name="Wang Y."/>
            <person name="Xu L."/>
            <person name="Hou Q."/>
        </authorList>
    </citation>
    <scope>NUCLEOTIDE SEQUENCE</scope>
    <source>
        <strain evidence="3">NY0527</strain>
    </source>
</reference>
<dbReference type="InterPro" id="IPR006680">
    <property type="entry name" value="Amidohydro-rel"/>
</dbReference>
<dbReference type="Gene3D" id="3.20.20.140">
    <property type="entry name" value="Metal-dependent hydrolases"/>
    <property type="match status" value="1"/>
</dbReference>
<dbReference type="GO" id="GO:0005829">
    <property type="term" value="C:cytosol"/>
    <property type="evidence" value="ECO:0007669"/>
    <property type="project" value="TreeGrafter"/>
</dbReference>
<feature type="domain" description="Amidohydrolase-related" evidence="2">
    <location>
        <begin position="55"/>
        <end position="334"/>
    </location>
</feature>
<dbReference type="RefSeq" id="WP_101485957.1">
    <property type="nucleotide sequence ID" value="NZ_CP116394.1"/>
</dbReference>
<dbReference type="InterPro" id="IPR032466">
    <property type="entry name" value="Metal_Hydrolase"/>
</dbReference>
<sequence length="334" mass="37226">MDKLITVEEHITYEDIFAKVRELDPARPKRMDPELQEFLGGYFEGVQGWDSLTGRRLELMDEEGVDVQVVSHGHGSPGQLAHPAAVDMCKEVNDRLAKMISEVPDRFAGFATLPLVDPAAAVDELHRCVSELGFHGSLVLGRYQDLFLDHPRFRPILKAHAELNVPLYIHPGPIMDSVANAYYSGGTWPAKVDYMLASSGFGWHVDAGVQVLRLIAAGVFDELPNLKILSGHWGETLPAYLERFDDQIGIAATYLERPFSQAYREQVWITPSGILTTAQLDLAIAQVGADHILWSEDIPYIKCKNIRTFLDEADLDEGDREKIAHRNAEALLGL</sequence>
<dbReference type="EMBL" id="CP116394">
    <property type="protein sequence ID" value="WCE45559.1"/>
    <property type="molecule type" value="Genomic_DNA"/>
</dbReference>
<dbReference type="KEGG" id="wne:PIG85_07835"/>
<organism evidence="3 4">
    <name type="scientific">Winkia neuii subsp. anitrata</name>
    <dbReference type="NCBI Taxonomy" id="29318"/>
    <lineage>
        <taxon>Bacteria</taxon>
        <taxon>Bacillati</taxon>
        <taxon>Actinomycetota</taxon>
        <taxon>Actinomycetes</taxon>
        <taxon>Actinomycetales</taxon>
        <taxon>Actinomycetaceae</taxon>
        <taxon>Winkia</taxon>
    </lineage>
</organism>
<dbReference type="AlphaFoldDB" id="A0AB38XMY3"/>
<keyword evidence="1" id="KW-0456">Lyase</keyword>
<protein>
    <submittedName>
        <fullName evidence="3">Amidohydrolase family protein</fullName>
    </submittedName>
</protein>
<evidence type="ECO:0000313" key="4">
    <source>
        <dbReference type="Proteomes" id="UP001211044"/>
    </source>
</evidence>
<dbReference type="GO" id="GO:0016831">
    <property type="term" value="F:carboxy-lyase activity"/>
    <property type="evidence" value="ECO:0007669"/>
    <property type="project" value="InterPro"/>
</dbReference>
<evidence type="ECO:0000259" key="2">
    <source>
        <dbReference type="Pfam" id="PF04909"/>
    </source>
</evidence>
<dbReference type="InterPro" id="IPR032465">
    <property type="entry name" value="ACMSD"/>
</dbReference>
<dbReference type="GO" id="GO:0016787">
    <property type="term" value="F:hydrolase activity"/>
    <property type="evidence" value="ECO:0007669"/>
    <property type="project" value="InterPro"/>
</dbReference>
<dbReference type="SUPFAM" id="SSF51556">
    <property type="entry name" value="Metallo-dependent hydrolases"/>
    <property type="match status" value="1"/>
</dbReference>
<dbReference type="GO" id="GO:0019748">
    <property type="term" value="P:secondary metabolic process"/>
    <property type="evidence" value="ECO:0007669"/>
    <property type="project" value="TreeGrafter"/>
</dbReference>
<name>A0AB38XMY3_9ACTO</name>
<dbReference type="PANTHER" id="PTHR21240">
    <property type="entry name" value="2-AMINO-3-CARBOXYLMUCONATE-6-SEMIALDEHYDE DECARBOXYLASE"/>
    <property type="match status" value="1"/>
</dbReference>
<gene>
    <name evidence="3" type="ORF">PIG85_07835</name>
</gene>
<dbReference type="Pfam" id="PF04909">
    <property type="entry name" value="Amidohydro_2"/>
    <property type="match status" value="1"/>
</dbReference>
<accession>A0AB38XMY3</accession>
<evidence type="ECO:0000313" key="3">
    <source>
        <dbReference type="EMBL" id="WCE45559.1"/>
    </source>
</evidence>
<proteinExistence type="predicted"/>
<dbReference type="Proteomes" id="UP001211044">
    <property type="component" value="Chromosome"/>
</dbReference>